<dbReference type="HOGENOM" id="CLU_2440752_0_0_1"/>
<reference evidence="2" key="1">
    <citation type="submission" date="2012-06" db="EMBL/GenBank/DDBJ databases">
        <title>The genome sequence of Coniosporium apollinis CBS 100218.</title>
        <authorList>
            <consortium name="The Broad Institute Genome Sequencing Platform"/>
            <person name="Cuomo C."/>
            <person name="Gorbushina A."/>
            <person name="Noack S."/>
            <person name="Walker B."/>
            <person name="Young S.K."/>
            <person name="Zeng Q."/>
            <person name="Gargeya S."/>
            <person name="Fitzgerald M."/>
            <person name="Haas B."/>
            <person name="Abouelleil A."/>
            <person name="Alvarado L."/>
            <person name="Arachchi H.M."/>
            <person name="Berlin A.M."/>
            <person name="Chapman S.B."/>
            <person name="Goldberg J."/>
            <person name="Griggs A."/>
            <person name="Gujja S."/>
            <person name="Hansen M."/>
            <person name="Howarth C."/>
            <person name="Imamovic A."/>
            <person name="Larimer J."/>
            <person name="McCowan C."/>
            <person name="Montmayeur A."/>
            <person name="Murphy C."/>
            <person name="Neiman D."/>
            <person name="Pearson M."/>
            <person name="Priest M."/>
            <person name="Roberts A."/>
            <person name="Saif S."/>
            <person name="Shea T."/>
            <person name="Sisk P."/>
            <person name="Sykes S."/>
            <person name="Wortman J."/>
            <person name="Nusbaum C."/>
            <person name="Birren B."/>
        </authorList>
    </citation>
    <scope>NUCLEOTIDE SEQUENCE [LARGE SCALE GENOMIC DNA]</scope>
    <source>
        <strain evidence="2">CBS 100218</strain>
    </source>
</reference>
<dbReference type="EMBL" id="JH767563">
    <property type="protein sequence ID" value="EON63503.1"/>
    <property type="molecule type" value="Genomic_DNA"/>
</dbReference>
<sequence length="90" mass="10556">MQLAKRNAYEGQILFSQPDISNQQFLEILQTYQRESKPIQDVYNFYRDLNCTPYSMQYITGTDPFNENPGEDMLFFGPQSDTPTWLSLTD</sequence>
<dbReference type="GeneID" id="19900042"/>
<keyword evidence="2" id="KW-1185">Reference proteome</keyword>
<evidence type="ECO:0000313" key="1">
    <source>
        <dbReference type="EMBL" id="EON63503.1"/>
    </source>
</evidence>
<dbReference type="Proteomes" id="UP000016924">
    <property type="component" value="Unassembled WGS sequence"/>
</dbReference>
<dbReference type="AlphaFoldDB" id="R7YNR6"/>
<gene>
    <name evidence="1" type="ORF">W97_02731</name>
</gene>
<dbReference type="RefSeq" id="XP_007778820.1">
    <property type="nucleotide sequence ID" value="XM_007780630.1"/>
</dbReference>
<protein>
    <submittedName>
        <fullName evidence="1">Uncharacterized protein</fullName>
    </submittedName>
</protein>
<proteinExistence type="predicted"/>
<organism evidence="1 2">
    <name type="scientific">Coniosporium apollinis (strain CBS 100218)</name>
    <name type="common">Rock-inhabiting black yeast</name>
    <dbReference type="NCBI Taxonomy" id="1168221"/>
    <lineage>
        <taxon>Eukaryota</taxon>
        <taxon>Fungi</taxon>
        <taxon>Dikarya</taxon>
        <taxon>Ascomycota</taxon>
        <taxon>Pezizomycotina</taxon>
        <taxon>Dothideomycetes</taxon>
        <taxon>Dothideomycetes incertae sedis</taxon>
        <taxon>Coniosporium</taxon>
    </lineage>
</organism>
<accession>R7YNR6</accession>
<evidence type="ECO:0000313" key="2">
    <source>
        <dbReference type="Proteomes" id="UP000016924"/>
    </source>
</evidence>
<name>R7YNR6_CONA1</name>
<dbReference type="OrthoDB" id="10265969at2759"/>